<dbReference type="Pfam" id="PF00746">
    <property type="entry name" value="Gram_pos_anchor"/>
    <property type="match status" value="1"/>
</dbReference>
<feature type="signal peptide" evidence="9">
    <location>
        <begin position="1"/>
        <end position="29"/>
    </location>
</feature>
<dbReference type="NCBIfam" id="TIGR01167">
    <property type="entry name" value="LPXTG_anchor"/>
    <property type="match status" value="1"/>
</dbReference>
<dbReference type="InterPro" id="IPR019931">
    <property type="entry name" value="LPXTG_anchor"/>
</dbReference>
<evidence type="ECO:0000256" key="5">
    <source>
        <dbReference type="ARBA" id="ARBA00022729"/>
    </source>
</evidence>
<dbReference type="PANTHER" id="PTHR36108">
    <property type="entry name" value="COLOSSIN-B-RELATED"/>
    <property type="match status" value="1"/>
</dbReference>
<feature type="domain" description="SpaA-like prealbumin fold" evidence="11">
    <location>
        <begin position="429"/>
        <end position="544"/>
    </location>
</feature>
<protein>
    <submittedName>
        <fullName evidence="12">SpaH/EbpB family LPXTG-anchored major pilin</fullName>
    </submittedName>
</protein>
<keyword evidence="4" id="KW-0964">Secreted</keyword>
<keyword evidence="8" id="KW-0472">Membrane</keyword>
<gene>
    <name evidence="12" type="ORF">UFB30_03955</name>
</gene>
<comment type="caution">
    <text evidence="12">The sequence shown here is derived from an EMBL/GenBank/DDBJ whole genome shotgun (WGS) entry which is preliminary data.</text>
</comment>
<accession>A0ABU5KKU7</accession>
<evidence type="ECO:0000256" key="7">
    <source>
        <dbReference type="SAM" id="MobiDB-lite"/>
    </source>
</evidence>
<sequence>MKKELKRYLGIFIPMVLLLSMVFPQMASAYTVLGDQNNPSLTIYKYAQEPGATSTPGTGLPGETPVGDPLEGVEFTLTQTHAFDPSTNEWTEVTGVTPIVAVTDPNGQIVLTNTEGLQLGRYEVQETDGPDSVILNTDVYSVDVPMTSQDGTTLNYDVNIYPKNEVVRGDAELIKVGEGGEILPGVVFGLYNAEDELLDELTTDAEGKITVENLASGTYYFQELQTVPGYTLNNTKIFFDVTQNEEGSTVEWTNSAINDGNVVTNYNVPEIEKDVEGTDFFAVDRDAEYTYNLTITTPGDIQNYSAIGVRDVLDPRLEYAGTWTVTGTDASNIAFNQDGQTLTWEVVDLSQLTANQQITISFTSTIRPDAVLLPEETGIPNTATIHFDNDSGSFTEPTDPNEPTDPENPPTVEEPPTTPPVYVDPTEGALQILKVDKSDNSIVLEGAEFKLTTDQVGDNIVDAAGTIITVNGAPFTGLLENLVTDASGQISIEGLTPGTYYLHETKAPTYTEDGEEKPYRLLTAPLEVTVTDGVDENEVTVENSKSGWELPTTGGMGGLLFTLIGLALMAIAAFALFRRKEQPEVQ</sequence>
<dbReference type="InterPro" id="IPR013783">
    <property type="entry name" value="Ig-like_fold"/>
</dbReference>
<evidence type="ECO:0000256" key="8">
    <source>
        <dbReference type="SAM" id="Phobius"/>
    </source>
</evidence>
<dbReference type="SUPFAM" id="SSF49478">
    <property type="entry name" value="Cna protein B-type domain"/>
    <property type="match status" value="2"/>
</dbReference>
<dbReference type="NCBIfam" id="TIGR04226">
    <property type="entry name" value="RrgB_K2N_iso_D2"/>
    <property type="match status" value="1"/>
</dbReference>
<proteinExistence type="inferred from homology"/>
<dbReference type="RefSeq" id="WP_322420367.1">
    <property type="nucleotide sequence ID" value="NZ_JAXQNN010000001.1"/>
</dbReference>
<feature type="domain" description="SpaA-like prealbumin fold" evidence="11">
    <location>
        <begin position="170"/>
        <end position="255"/>
    </location>
</feature>
<feature type="transmembrane region" description="Helical" evidence="8">
    <location>
        <begin position="555"/>
        <end position="577"/>
    </location>
</feature>
<dbReference type="Gene3D" id="2.60.40.10">
    <property type="entry name" value="Immunoglobulins"/>
    <property type="match status" value="3"/>
</dbReference>
<evidence type="ECO:0000256" key="9">
    <source>
        <dbReference type="SAM" id="SignalP"/>
    </source>
</evidence>
<reference evidence="12 13" key="1">
    <citation type="submission" date="2023-12" db="EMBL/GenBank/DDBJ databases">
        <title>Jeotgalibacillus haloalkaliphilus sp. nov., a novel salt-tolerant bacteria, isolated from the estuary of the Fenhe River into the Yellow River.</title>
        <authorList>
            <person name="Li Y."/>
        </authorList>
    </citation>
    <scope>NUCLEOTIDE SEQUENCE [LARGE SCALE GENOMIC DNA]</scope>
    <source>
        <strain evidence="12 13">HH7-29</strain>
    </source>
</reference>
<feature type="compositionally biased region" description="Pro residues" evidence="7">
    <location>
        <begin position="406"/>
        <end position="419"/>
    </location>
</feature>
<keyword evidence="3" id="KW-0134">Cell wall</keyword>
<name>A0ABU5KKU7_9BACL</name>
<evidence type="ECO:0000256" key="4">
    <source>
        <dbReference type="ARBA" id="ARBA00022525"/>
    </source>
</evidence>
<evidence type="ECO:0000256" key="3">
    <source>
        <dbReference type="ARBA" id="ARBA00022512"/>
    </source>
</evidence>
<evidence type="ECO:0000259" key="10">
    <source>
        <dbReference type="Pfam" id="PF00746"/>
    </source>
</evidence>
<dbReference type="Gene3D" id="2.60.40.740">
    <property type="match status" value="1"/>
</dbReference>
<feature type="domain" description="Gram-positive cocci surface proteins LPxTG" evidence="10">
    <location>
        <begin position="549"/>
        <end position="581"/>
    </location>
</feature>
<evidence type="ECO:0000256" key="6">
    <source>
        <dbReference type="ARBA" id="ARBA00023088"/>
    </source>
</evidence>
<dbReference type="NCBIfam" id="NF033902">
    <property type="entry name" value="iso_D2_wall_anc"/>
    <property type="match status" value="1"/>
</dbReference>
<dbReference type="InterPro" id="IPR048052">
    <property type="entry name" value="FM1-like"/>
</dbReference>
<feature type="region of interest" description="Disordered" evidence="7">
    <location>
        <begin position="383"/>
        <end position="420"/>
    </location>
</feature>
<keyword evidence="8" id="KW-1133">Transmembrane helix</keyword>
<evidence type="ECO:0000256" key="2">
    <source>
        <dbReference type="ARBA" id="ARBA00007257"/>
    </source>
</evidence>
<feature type="compositionally biased region" description="Polar residues" evidence="7">
    <location>
        <begin position="383"/>
        <end position="394"/>
    </location>
</feature>
<dbReference type="PANTHER" id="PTHR36108:SF13">
    <property type="entry name" value="COLOSSIN-B-RELATED"/>
    <property type="match status" value="1"/>
</dbReference>
<keyword evidence="8" id="KW-0812">Transmembrane</keyword>
<evidence type="ECO:0000256" key="1">
    <source>
        <dbReference type="ARBA" id="ARBA00004168"/>
    </source>
</evidence>
<comment type="similarity">
    <text evidence="2">Belongs to the serine-aspartate repeat-containing protein (SDr) family.</text>
</comment>
<dbReference type="Proteomes" id="UP001292084">
    <property type="component" value="Unassembled WGS sequence"/>
</dbReference>
<dbReference type="EMBL" id="JAXQNN010000001">
    <property type="protein sequence ID" value="MDZ5711361.1"/>
    <property type="molecule type" value="Genomic_DNA"/>
</dbReference>
<evidence type="ECO:0000313" key="13">
    <source>
        <dbReference type="Proteomes" id="UP001292084"/>
    </source>
</evidence>
<keyword evidence="6" id="KW-0572">Peptidoglycan-anchor</keyword>
<evidence type="ECO:0000259" key="11">
    <source>
        <dbReference type="Pfam" id="PF17802"/>
    </source>
</evidence>
<evidence type="ECO:0000313" key="12">
    <source>
        <dbReference type="EMBL" id="MDZ5711361.1"/>
    </source>
</evidence>
<comment type="subcellular location">
    <subcellularLocation>
        <location evidence="1">Secreted</location>
        <location evidence="1">Cell wall</location>
        <topology evidence="1">Peptidoglycan-anchor</topology>
    </subcellularLocation>
</comment>
<dbReference type="InterPro" id="IPR041033">
    <property type="entry name" value="SpaA_PFL_dom_1"/>
</dbReference>
<feature type="domain" description="SpaA-like prealbumin fold" evidence="11">
    <location>
        <begin position="67"/>
        <end position="148"/>
    </location>
</feature>
<keyword evidence="5 9" id="KW-0732">Signal</keyword>
<keyword evidence="13" id="KW-1185">Reference proteome</keyword>
<organism evidence="12 13">
    <name type="scientific">Jeotgalibacillus haloalkalitolerans</name>
    <dbReference type="NCBI Taxonomy" id="3104292"/>
    <lineage>
        <taxon>Bacteria</taxon>
        <taxon>Bacillati</taxon>
        <taxon>Bacillota</taxon>
        <taxon>Bacilli</taxon>
        <taxon>Bacillales</taxon>
        <taxon>Caryophanaceae</taxon>
        <taxon>Jeotgalibacillus</taxon>
    </lineage>
</organism>
<dbReference type="InterPro" id="IPR026466">
    <property type="entry name" value="Fim_isopep_form_D2_dom"/>
</dbReference>
<dbReference type="Pfam" id="PF17802">
    <property type="entry name" value="SpaA"/>
    <property type="match status" value="3"/>
</dbReference>
<feature type="chain" id="PRO_5046551489" evidence="9">
    <location>
        <begin position="30"/>
        <end position="586"/>
    </location>
</feature>